<dbReference type="AlphaFoldDB" id="A0A516SBX5"/>
<dbReference type="InterPro" id="IPR001048">
    <property type="entry name" value="Asp/Glu/Uridylate_kinase"/>
</dbReference>
<evidence type="ECO:0000256" key="2">
    <source>
        <dbReference type="ARBA" id="ARBA00013065"/>
    </source>
</evidence>
<gene>
    <name evidence="14" type="ORF">FNU76_04395</name>
</gene>
<evidence type="ECO:0000259" key="13">
    <source>
        <dbReference type="Pfam" id="PF00696"/>
    </source>
</evidence>
<keyword evidence="8 14" id="KW-0418">Kinase</keyword>
<keyword evidence="9" id="KW-0067">ATP-binding</keyword>
<dbReference type="GO" id="GO:0006526">
    <property type="term" value="P:L-arginine biosynthetic process"/>
    <property type="evidence" value="ECO:0007669"/>
    <property type="project" value="UniProtKB-KW"/>
</dbReference>
<dbReference type="PIRSF" id="PIRSF000728">
    <property type="entry name" value="NAGK"/>
    <property type="match status" value="1"/>
</dbReference>
<comment type="catalytic activity">
    <reaction evidence="12">
        <text>N-acetyl-L-glutamate + ATP = N-acetyl-L-glutamyl 5-phosphate + ADP</text>
        <dbReference type="Rhea" id="RHEA:14629"/>
        <dbReference type="ChEBI" id="CHEBI:30616"/>
        <dbReference type="ChEBI" id="CHEBI:44337"/>
        <dbReference type="ChEBI" id="CHEBI:57936"/>
        <dbReference type="ChEBI" id="CHEBI:456216"/>
        <dbReference type="EC" id="2.7.2.8"/>
    </reaction>
</comment>
<proteinExistence type="predicted"/>
<evidence type="ECO:0000256" key="7">
    <source>
        <dbReference type="ARBA" id="ARBA00022741"/>
    </source>
</evidence>
<comment type="pathway">
    <text evidence="1">Amino-acid biosynthesis; L-arginine biosynthesis; N(2)-acetyl-L-ornithine from L-glutamate: step 2/4.</text>
</comment>
<reference evidence="15" key="1">
    <citation type="submission" date="2019-07" db="EMBL/GenBank/DDBJ databases">
        <title>Chitinimonas sp. nov., isolated from Ny-Alesund, arctica soil.</title>
        <authorList>
            <person name="Xu Q."/>
            <person name="Peng F."/>
        </authorList>
    </citation>
    <scope>NUCLEOTIDE SEQUENCE [LARGE SCALE GENOMIC DNA]</scope>
    <source>
        <strain evidence="15">R3-44</strain>
    </source>
</reference>
<dbReference type="Gene3D" id="3.40.1160.10">
    <property type="entry name" value="Acetylglutamate kinase-like"/>
    <property type="match status" value="1"/>
</dbReference>
<dbReference type="PANTHER" id="PTHR23342">
    <property type="entry name" value="N-ACETYLGLUTAMATE SYNTHASE"/>
    <property type="match status" value="1"/>
</dbReference>
<evidence type="ECO:0000256" key="4">
    <source>
        <dbReference type="ARBA" id="ARBA00022571"/>
    </source>
</evidence>
<feature type="domain" description="Aspartate/glutamate/uridylate kinase" evidence="13">
    <location>
        <begin position="52"/>
        <end position="208"/>
    </location>
</feature>
<dbReference type="EMBL" id="CP041730">
    <property type="protein sequence ID" value="QDQ25650.1"/>
    <property type="molecule type" value="Genomic_DNA"/>
</dbReference>
<keyword evidence="6" id="KW-0808">Transferase</keyword>
<organism evidence="14 15">
    <name type="scientific">Chitinimonas arctica</name>
    <dbReference type="NCBI Taxonomy" id="2594795"/>
    <lineage>
        <taxon>Bacteria</taxon>
        <taxon>Pseudomonadati</taxon>
        <taxon>Pseudomonadota</taxon>
        <taxon>Betaproteobacteria</taxon>
        <taxon>Neisseriales</taxon>
        <taxon>Chitinibacteraceae</taxon>
        <taxon>Chitinimonas</taxon>
    </lineage>
</organism>
<evidence type="ECO:0000256" key="10">
    <source>
        <dbReference type="ARBA" id="ARBA00030178"/>
    </source>
</evidence>
<dbReference type="InterPro" id="IPR036393">
    <property type="entry name" value="AceGlu_kinase-like_sf"/>
</dbReference>
<dbReference type="GO" id="GO:0005737">
    <property type="term" value="C:cytoplasm"/>
    <property type="evidence" value="ECO:0007669"/>
    <property type="project" value="InterPro"/>
</dbReference>
<dbReference type="Proteomes" id="UP000317550">
    <property type="component" value="Chromosome"/>
</dbReference>
<evidence type="ECO:0000256" key="5">
    <source>
        <dbReference type="ARBA" id="ARBA00022605"/>
    </source>
</evidence>
<dbReference type="GO" id="GO:0003991">
    <property type="term" value="F:acetylglutamate kinase activity"/>
    <property type="evidence" value="ECO:0007669"/>
    <property type="project" value="UniProtKB-EC"/>
</dbReference>
<evidence type="ECO:0000256" key="8">
    <source>
        <dbReference type="ARBA" id="ARBA00022777"/>
    </source>
</evidence>
<name>A0A516SBX5_9NEIS</name>
<evidence type="ECO:0000256" key="3">
    <source>
        <dbReference type="ARBA" id="ARBA00021197"/>
    </source>
</evidence>
<accession>A0A516SBX5</accession>
<keyword evidence="5" id="KW-0028">Amino-acid biosynthesis</keyword>
<evidence type="ECO:0000313" key="15">
    <source>
        <dbReference type="Proteomes" id="UP000317550"/>
    </source>
</evidence>
<keyword evidence="4" id="KW-0055">Arginine biosynthesis</keyword>
<evidence type="ECO:0000256" key="12">
    <source>
        <dbReference type="ARBA" id="ARBA00048141"/>
    </source>
</evidence>
<dbReference type="GO" id="GO:0005524">
    <property type="term" value="F:ATP binding"/>
    <property type="evidence" value="ECO:0007669"/>
    <property type="project" value="UniProtKB-KW"/>
</dbReference>
<evidence type="ECO:0000256" key="11">
    <source>
        <dbReference type="ARBA" id="ARBA00030639"/>
    </source>
</evidence>
<evidence type="ECO:0000256" key="6">
    <source>
        <dbReference type="ARBA" id="ARBA00022679"/>
    </source>
</evidence>
<dbReference type="KEGG" id="cari:FNU76_04395"/>
<dbReference type="InterPro" id="IPR004662">
    <property type="entry name" value="AcgluKinase_fam"/>
</dbReference>
<evidence type="ECO:0000313" key="14">
    <source>
        <dbReference type="EMBL" id="QDQ25650.1"/>
    </source>
</evidence>
<dbReference type="SUPFAM" id="SSF53633">
    <property type="entry name" value="Carbamate kinase-like"/>
    <property type="match status" value="1"/>
</dbReference>
<dbReference type="PANTHER" id="PTHR23342:SF0">
    <property type="entry name" value="N-ACETYLGLUTAMATE SYNTHASE, MITOCHONDRIAL"/>
    <property type="match status" value="1"/>
</dbReference>
<evidence type="ECO:0000256" key="1">
    <source>
        <dbReference type="ARBA" id="ARBA00004828"/>
    </source>
</evidence>
<dbReference type="EC" id="2.7.2.8" evidence="2"/>
<dbReference type="OrthoDB" id="9803155at2"/>
<protein>
    <recommendedName>
        <fullName evidence="3">Acetylglutamate kinase</fullName>
        <ecNumber evidence="2">2.7.2.8</ecNumber>
    </recommendedName>
    <alternativeName>
        <fullName evidence="10">N-acetyl-L-glutamate 5-phosphotransferase</fullName>
    </alternativeName>
    <alternativeName>
        <fullName evidence="11">NAG kinase</fullName>
    </alternativeName>
</protein>
<sequence>MTQLAVKHPLDQAMPKAPALTPMQADQASLLASSLPFVQSLQQQTVVIVYAGSANAAPCARQTFAQEVALLALTGVRPVVVHGGAPQFRPFPPSSRALLPERVAMHVARAALADINLELVQLISQHGPKAVGVKGQDGDCLTASSQADANRICPIVKLDVTLFKLLQNNGMLPIVMPIAPDAKGEDRQLSSELLGALLAQQLRAVTLIWMGEGAILQELTGLRGPRSRAELESWLAQHPQSAAAPAVGAALDALGHGVQSVHFVDAGEPYALISELLTDEGCGLAVCRRSGAQMLADSTRYLHDCNCAL</sequence>
<keyword evidence="15" id="KW-1185">Reference proteome</keyword>
<dbReference type="Pfam" id="PF00696">
    <property type="entry name" value="AA_kinase"/>
    <property type="match status" value="1"/>
</dbReference>
<keyword evidence="7" id="KW-0547">Nucleotide-binding</keyword>
<evidence type="ECO:0000256" key="9">
    <source>
        <dbReference type="ARBA" id="ARBA00022840"/>
    </source>
</evidence>